<evidence type="ECO:0000313" key="13">
    <source>
        <dbReference type="Proteomes" id="UP000807716"/>
    </source>
</evidence>
<feature type="transmembrane region" description="Helical" evidence="10">
    <location>
        <begin position="153"/>
        <end position="180"/>
    </location>
</feature>
<reference evidence="12" key="1">
    <citation type="journal article" date="2020" name="Fungal Divers.">
        <title>Resolving the Mortierellaceae phylogeny through synthesis of multi-gene phylogenetics and phylogenomics.</title>
        <authorList>
            <person name="Vandepol N."/>
            <person name="Liber J."/>
            <person name="Desiro A."/>
            <person name="Na H."/>
            <person name="Kennedy M."/>
            <person name="Barry K."/>
            <person name="Grigoriev I.V."/>
            <person name="Miller A.N."/>
            <person name="O'Donnell K."/>
            <person name="Stajich J.E."/>
            <person name="Bonito G."/>
        </authorList>
    </citation>
    <scope>NUCLEOTIDE SEQUENCE</scope>
    <source>
        <strain evidence="12">BC1065</strain>
    </source>
</reference>
<evidence type="ECO:0000256" key="1">
    <source>
        <dbReference type="ARBA" id="ARBA00004477"/>
    </source>
</evidence>
<keyword evidence="8 10" id="KW-1133">Transmembrane helix</keyword>
<dbReference type="OrthoDB" id="497541at2759"/>
<dbReference type="AlphaFoldDB" id="A0A9P6PTL8"/>
<comment type="caution">
    <text evidence="12">The sequence shown here is derived from an EMBL/GenBank/DDBJ whole genome shotgun (WGS) entry which is preliminary data.</text>
</comment>
<comment type="pathway">
    <text evidence="2">Protein modification; protein glycosylation.</text>
</comment>
<proteinExistence type="inferred from homology"/>
<dbReference type="PANTHER" id="PTHR22760">
    <property type="entry name" value="GLYCOSYLTRANSFERASE"/>
    <property type="match status" value="1"/>
</dbReference>
<comment type="similarity">
    <text evidence="3 10">Belongs to the glycosyltransferase 22 family.</text>
</comment>
<organism evidence="12 13">
    <name type="scientific">Actinomortierella ambigua</name>
    <dbReference type="NCBI Taxonomy" id="1343610"/>
    <lineage>
        <taxon>Eukaryota</taxon>
        <taxon>Fungi</taxon>
        <taxon>Fungi incertae sedis</taxon>
        <taxon>Mucoromycota</taxon>
        <taxon>Mortierellomycotina</taxon>
        <taxon>Mortierellomycetes</taxon>
        <taxon>Mortierellales</taxon>
        <taxon>Mortierellaceae</taxon>
        <taxon>Actinomortierella</taxon>
    </lineage>
</organism>
<sequence length="755" mass="85275">MIRALAATYANISDCDEVFNYWDPLHYLQYGSGLETWEYSPMYAIRSWAYILLHAIPAELARLAMSANSLQLFFIMRIMLGAVSAHCEATLYRAVVEEFDPRIGRYLLMALLTSAGLWISSNALLPSTFAMYTTMLFFSQVLQQPTDRSGKRTFWAIFWVGLGALLGWPFSGVIGIPFVIEDLLIHSRTVGIKKTVRFQDWQWMRLKRIVLFSIRVLILLMVPIALIDYYYYKKWVVVPLNIVLYNVFGGKDVGPDIYGTEPWWFYILNGLLNFNVLFFAALASLPMLVMITQIVKMVLTSLVARDVLPYPPSRHSQAKSPTQVIMFKLLPFYLWFGIFTAQPHKEERFLFVVYPLICFNAAVALSMAQKLVQRVLDKLLPSKSKSGGDGGGGSVSSDANGGSRGMGIDMGPTVAKPPSNEYSNGTPGQGKGGNSKRRITIHTYAAGMVWVILFVSASVSLARIVALHQHYSAPIPVYRKAYDLVKVPESDTSSTGATNPPRDTVVTPSNQSAAIDKKKVHGHGAPVRVCVGKEWYRFPGHYFLPQGAKLGFVKSRFNGLLPGEFLEYDDEEAVEQRLGEARKRSLIRQQNALAREKSKNRRASTKAAKAGTVNLPPSPSNDVLEDDLTSIFDWRWSAERRPGTSYVPLQMNNKNWEVTAHHTSLENCEYMVDLDWSGRTEDDKKRLRDDPLEPSYLQQSETWEKLYCEPYLDTLVGAGTNRWVRAFWLPTKLVEALTRGQAKVWGEYCLARRRR</sequence>
<dbReference type="GO" id="GO:0000026">
    <property type="term" value="F:alpha-1,2-mannosyltransferase activity"/>
    <property type="evidence" value="ECO:0007669"/>
    <property type="project" value="TreeGrafter"/>
</dbReference>
<feature type="transmembrane region" description="Helical" evidence="10">
    <location>
        <begin position="444"/>
        <end position="466"/>
    </location>
</feature>
<evidence type="ECO:0000256" key="4">
    <source>
        <dbReference type="ARBA" id="ARBA00022676"/>
    </source>
</evidence>
<keyword evidence="13" id="KW-1185">Reference proteome</keyword>
<dbReference type="Proteomes" id="UP000807716">
    <property type="component" value="Unassembled WGS sequence"/>
</dbReference>
<feature type="transmembrane region" description="Helical" evidence="10">
    <location>
        <begin position="106"/>
        <end position="133"/>
    </location>
</feature>
<evidence type="ECO:0000256" key="5">
    <source>
        <dbReference type="ARBA" id="ARBA00022679"/>
    </source>
</evidence>
<evidence type="ECO:0000256" key="6">
    <source>
        <dbReference type="ARBA" id="ARBA00022692"/>
    </source>
</evidence>
<feature type="transmembrane region" description="Helical" evidence="10">
    <location>
        <begin position="209"/>
        <end position="232"/>
    </location>
</feature>
<feature type="transmembrane region" description="Helical" evidence="10">
    <location>
        <begin position="324"/>
        <end position="343"/>
    </location>
</feature>
<feature type="region of interest" description="Disordered" evidence="11">
    <location>
        <begin position="383"/>
        <end position="435"/>
    </location>
</feature>
<comment type="subcellular location">
    <subcellularLocation>
        <location evidence="1 10">Endoplasmic reticulum membrane</location>
        <topology evidence="1 10">Multi-pass membrane protein</topology>
    </subcellularLocation>
</comment>
<gene>
    <name evidence="12" type="primary">ALG9</name>
    <name evidence="12" type="ORF">DFQ27_007880</name>
</gene>
<evidence type="ECO:0000256" key="7">
    <source>
        <dbReference type="ARBA" id="ARBA00022824"/>
    </source>
</evidence>
<evidence type="ECO:0000256" key="8">
    <source>
        <dbReference type="ARBA" id="ARBA00022989"/>
    </source>
</evidence>
<keyword evidence="4 10" id="KW-0328">Glycosyltransferase</keyword>
<evidence type="ECO:0000256" key="11">
    <source>
        <dbReference type="SAM" id="MobiDB-lite"/>
    </source>
</evidence>
<keyword evidence="6 10" id="KW-0812">Transmembrane</keyword>
<dbReference type="Pfam" id="PF03901">
    <property type="entry name" value="Glyco_transf_22"/>
    <property type="match status" value="1"/>
</dbReference>
<protein>
    <recommendedName>
        <fullName evidence="10">Mannosyltransferase</fullName>
        <ecNumber evidence="10">2.4.1.-</ecNumber>
    </recommendedName>
</protein>
<name>A0A9P6PTL8_9FUNG</name>
<feature type="transmembrane region" description="Helical" evidence="10">
    <location>
        <begin position="263"/>
        <end position="289"/>
    </location>
</feature>
<dbReference type="GO" id="GO:0005789">
    <property type="term" value="C:endoplasmic reticulum membrane"/>
    <property type="evidence" value="ECO:0007669"/>
    <property type="project" value="UniProtKB-SubCell"/>
</dbReference>
<evidence type="ECO:0000256" key="2">
    <source>
        <dbReference type="ARBA" id="ARBA00004922"/>
    </source>
</evidence>
<keyword evidence="5" id="KW-0808">Transferase</keyword>
<keyword evidence="9 10" id="KW-0472">Membrane</keyword>
<evidence type="ECO:0000256" key="10">
    <source>
        <dbReference type="RuleBase" id="RU363075"/>
    </source>
</evidence>
<dbReference type="GO" id="GO:0006487">
    <property type="term" value="P:protein N-linked glycosylation"/>
    <property type="evidence" value="ECO:0007669"/>
    <property type="project" value="TreeGrafter"/>
</dbReference>
<dbReference type="EMBL" id="JAAAJB010000635">
    <property type="protein sequence ID" value="KAG0252740.1"/>
    <property type="molecule type" value="Genomic_DNA"/>
</dbReference>
<evidence type="ECO:0000256" key="9">
    <source>
        <dbReference type="ARBA" id="ARBA00023136"/>
    </source>
</evidence>
<accession>A0A9P6PTL8</accession>
<dbReference type="InterPro" id="IPR005599">
    <property type="entry name" value="GPI_mannosylTrfase"/>
</dbReference>
<dbReference type="EC" id="2.4.1.-" evidence="10"/>
<feature type="transmembrane region" description="Helical" evidence="10">
    <location>
        <begin position="349"/>
        <end position="368"/>
    </location>
</feature>
<feature type="region of interest" description="Disordered" evidence="11">
    <location>
        <begin position="595"/>
        <end position="620"/>
    </location>
</feature>
<evidence type="ECO:0000313" key="12">
    <source>
        <dbReference type="EMBL" id="KAG0252740.1"/>
    </source>
</evidence>
<feature type="region of interest" description="Disordered" evidence="11">
    <location>
        <begin position="489"/>
        <end position="514"/>
    </location>
</feature>
<keyword evidence="7 10" id="KW-0256">Endoplasmic reticulum</keyword>
<dbReference type="PANTHER" id="PTHR22760:SF2">
    <property type="entry name" value="ALPHA-1,2-MANNOSYLTRANSFERASE ALG9"/>
    <property type="match status" value="1"/>
</dbReference>
<evidence type="ECO:0000256" key="3">
    <source>
        <dbReference type="ARBA" id="ARBA00007063"/>
    </source>
</evidence>